<gene>
    <name evidence="7" type="ORF">GCM10010970_07590</name>
</gene>
<evidence type="ECO:0000256" key="3">
    <source>
        <dbReference type="ARBA" id="ARBA00022759"/>
    </source>
</evidence>
<protein>
    <recommendedName>
        <fullName evidence="9">S1/P1 Nuclease</fullName>
    </recommendedName>
</protein>
<dbReference type="Proteomes" id="UP000637267">
    <property type="component" value="Unassembled WGS sequence"/>
</dbReference>
<evidence type="ECO:0000256" key="4">
    <source>
        <dbReference type="ARBA" id="ARBA00022801"/>
    </source>
</evidence>
<keyword evidence="5" id="KW-1015">Disulfide bond</keyword>
<dbReference type="RefSeq" id="WP_188702483.1">
    <property type="nucleotide sequence ID" value="NZ_BMLX01000001.1"/>
</dbReference>
<dbReference type="Gene3D" id="1.10.575.10">
    <property type="entry name" value="P1 Nuclease"/>
    <property type="match status" value="1"/>
</dbReference>
<comment type="caution">
    <text evidence="7">The sequence shown here is derived from an EMBL/GenBank/DDBJ whole genome shotgun (WGS) entry which is preliminary data.</text>
</comment>
<dbReference type="Pfam" id="PF02265">
    <property type="entry name" value="S1-P1_nuclease"/>
    <property type="match status" value="1"/>
</dbReference>
<evidence type="ECO:0000256" key="6">
    <source>
        <dbReference type="ARBA" id="ARBA00023180"/>
    </source>
</evidence>
<evidence type="ECO:0000313" key="7">
    <source>
        <dbReference type="EMBL" id="GGP18829.1"/>
    </source>
</evidence>
<name>A0ABQ2P6F6_9NEIS</name>
<dbReference type="InterPro" id="IPR008947">
    <property type="entry name" value="PLipase_C/P1_nuclease_dom_sf"/>
</dbReference>
<evidence type="ECO:0000313" key="8">
    <source>
        <dbReference type="Proteomes" id="UP000637267"/>
    </source>
</evidence>
<sequence length="351" mass="38034">MRIARYLAGGVIALSAGACFAWGSLGHEAIGEIAARLIAGTNAEQQVKAILGPDLTLAQIAVWPDCAKGVVRHTNGQFEYISNDNAYKECIPLAGEKAAFESYIKRNWDQCKPSPGEEKCHAQYHYMDVETTYPSYEDAVAGVSDHDIVHSIDAAIAVLQGKPAPSPYSIKDKAEALRLLAHFAGDITQPLHTVSIYMTPDAQPVDVDKQGPGPHLDTSSEGGNLLMDGTRRLHAEWDNIPAYFEIGGSKFDDLVAQARTIPAPGGDVTTWSRSWANDTIAVAKDAYGPVTVEPHAASVPRKPTNTPKKATKWQIDLPDDYADTRVRIQQQQLAKAGANLANVLKAIWPDR</sequence>
<keyword evidence="3" id="KW-0255">Endonuclease</keyword>
<accession>A0ABQ2P6F6</accession>
<dbReference type="InterPro" id="IPR003154">
    <property type="entry name" value="S1/P1nuclease"/>
</dbReference>
<dbReference type="CDD" id="cd11010">
    <property type="entry name" value="S1-P1_nuclease"/>
    <property type="match status" value="1"/>
</dbReference>
<organism evidence="7 8">
    <name type="scientific">Silvimonas iriomotensis</name>
    <dbReference type="NCBI Taxonomy" id="449662"/>
    <lineage>
        <taxon>Bacteria</taxon>
        <taxon>Pseudomonadati</taxon>
        <taxon>Pseudomonadota</taxon>
        <taxon>Betaproteobacteria</taxon>
        <taxon>Neisseriales</taxon>
        <taxon>Chitinibacteraceae</taxon>
        <taxon>Silvimonas</taxon>
    </lineage>
</organism>
<dbReference type="PANTHER" id="PTHR33146">
    <property type="entry name" value="ENDONUCLEASE 4"/>
    <property type="match status" value="1"/>
</dbReference>
<evidence type="ECO:0008006" key="9">
    <source>
        <dbReference type="Google" id="ProtNLM"/>
    </source>
</evidence>
<keyword evidence="1" id="KW-0540">Nuclease</keyword>
<reference evidence="8" key="1">
    <citation type="journal article" date="2019" name="Int. J. Syst. Evol. Microbiol.">
        <title>The Global Catalogue of Microorganisms (GCM) 10K type strain sequencing project: providing services to taxonomists for standard genome sequencing and annotation.</title>
        <authorList>
            <consortium name="The Broad Institute Genomics Platform"/>
            <consortium name="The Broad Institute Genome Sequencing Center for Infectious Disease"/>
            <person name="Wu L."/>
            <person name="Ma J."/>
        </authorList>
    </citation>
    <scope>NUCLEOTIDE SEQUENCE [LARGE SCALE GENOMIC DNA]</scope>
    <source>
        <strain evidence="8">CGMCC 1.8859</strain>
    </source>
</reference>
<evidence type="ECO:0000256" key="2">
    <source>
        <dbReference type="ARBA" id="ARBA00022723"/>
    </source>
</evidence>
<evidence type="ECO:0000256" key="5">
    <source>
        <dbReference type="ARBA" id="ARBA00023157"/>
    </source>
</evidence>
<keyword evidence="8" id="KW-1185">Reference proteome</keyword>
<dbReference type="SUPFAM" id="SSF48537">
    <property type="entry name" value="Phospholipase C/P1 nuclease"/>
    <property type="match status" value="1"/>
</dbReference>
<dbReference type="EMBL" id="BMLX01000001">
    <property type="protein sequence ID" value="GGP18829.1"/>
    <property type="molecule type" value="Genomic_DNA"/>
</dbReference>
<keyword evidence="4" id="KW-0378">Hydrolase</keyword>
<keyword evidence="6" id="KW-0325">Glycoprotein</keyword>
<dbReference type="PROSITE" id="PS51257">
    <property type="entry name" value="PROKAR_LIPOPROTEIN"/>
    <property type="match status" value="1"/>
</dbReference>
<dbReference type="PANTHER" id="PTHR33146:SF14">
    <property type="entry name" value="ENDONUCLEASE 1"/>
    <property type="match status" value="1"/>
</dbReference>
<evidence type="ECO:0000256" key="1">
    <source>
        <dbReference type="ARBA" id="ARBA00022722"/>
    </source>
</evidence>
<proteinExistence type="predicted"/>
<keyword evidence="2" id="KW-0479">Metal-binding</keyword>